<feature type="compositionally biased region" description="Basic and acidic residues" evidence="1">
    <location>
        <begin position="74"/>
        <end position="97"/>
    </location>
</feature>
<dbReference type="EMBL" id="JPQU01000011">
    <property type="protein sequence ID" value="KFE58123.1"/>
    <property type="molecule type" value="Genomic_DNA"/>
</dbReference>
<protein>
    <submittedName>
        <fullName evidence="4">Glycosyltransferase</fullName>
    </submittedName>
</protein>
<evidence type="ECO:0000313" key="5">
    <source>
        <dbReference type="Proteomes" id="UP000028631"/>
    </source>
</evidence>
<sequence>MHRTIAAALATLALSAASQAASIYKWVDAQGVTHFDAQPPAGQQTQQIDIKAPPAASSYGSSSQPKNNGQSEQRAIDADVKKKIAQEEAQRSEDCKILRTNLSQLQNNPRVREQVEGGLKRLNEDERKARAAETETAIKDNCTDPL</sequence>
<feature type="compositionally biased region" description="Low complexity" evidence="1">
    <location>
        <begin position="52"/>
        <end position="65"/>
    </location>
</feature>
<dbReference type="InterPro" id="IPR025392">
    <property type="entry name" value="DUF4124"/>
</dbReference>
<keyword evidence="4" id="KW-0808">Transferase</keyword>
<proteinExistence type="predicted"/>
<keyword evidence="2" id="KW-0732">Signal</keyword>
<comment type="caution">
    <text evidence="4">The sequence shown here is derived from an EMBL/GenBank/DDBJ whole genome shotgun (WGS) entry which is preliminary data.</text>
</comment>
<dbReference type="GO" id="GO:0016740">
    <property type="term" value="F:transferase activity"/>
    <property type="evidence" value="ECO:0007669"/>
    <property type="project" value="UniProtKB-KW"/>
</dbReference>
<feature type="signal peptide" evidence="2">
    <location>
        <begin position="1"/>
        <end position="20"/>
    </location>
</feature>
<dbReference type="OrthoDB" id="7068596at2"/>
<gene>
    <name evidence="4" type="ORF">IV01_00690</name>
</gene>
<evidence type="ECO:0000313" key="4">
    <source>
        <dbReference type="EMBL" id="KFE58123.1"/>
    </source>
</evidence>
<dbReference type="Proteomes" id="UP000028631">
    <property type="component" value="Unassembled WGS sequence"/>
</dbReference>
<dbReference type="AlphaFoldDB" id="A0A085VRR0"/>
<feature type="compositionally biased region" description="Basic and acidic residues" evidence="1">
    <location>
        <begin position="110"/>
        <end position="146"/>
    </location>
</feature>
<feature type="domain" description="DUF4124" evidence="3">
    <location>
        <begin position="11"/>
        <end position="57"/>
    </location>
</feature>
<feature type="chain" id="PRO_5001799208" evidence="2">
    <location>
        <begin position="21"/>
        <end position="146"/>
    </location>
</feature>
<feature type="compositionally biased region" description="Polar residues" evidence="1">
    <location>
        <begin position="100"/>
        <end position="109"/>
    </location>
</feature>
<evidence type="ECO:0000259" key="3">
    <source>
        <dbReference type="Pfam" id="PF13511"/>
    </source>
</evidence>
<evidence type="ECO:0000256" key="2">
    <source>
        <dbReference type="SAM" id="SignalP"/>
    </source>
</evidence>
<keyword evidence="5" id="KW-1185">Reference proteome</keyword>
<dbReference type="Pfam" id="PF13511">
    <property type="entry name" value="DUF4124"/>
    <property type="match status" value="1"/>
</dbReference>
<organism evidence="4 5">
    <name type="scientific">Pseudomonas syringae</name>
    <dbReference type="NCBI Taxonomy" id="317"/>
    <lineage>
        <taxon>Bacteria</taxon>
        <taxon>Pseudomonadati</taxon>
        <taxon>Pseudomonadota</taxon>
        <taxon>Gammaproteobacteria</taxon>
        <taxon>Pseudomonadales</taxon>
        <taxon>Pseudomonadaceae</taxon>
        <taxon>Pseudomonas</taxon>
    </lineage>
</organism>
<feature type="region of interest" description="Disordered" evidence="1">
    <location>
        <begin position="37"/>
        <end position="146"/>
    </location>
</feature>
<name>A0A085VRR0_PSESX</name>
<dbReference type="PATRIC" id="fig|317.175.peg.148"/>
<accession>A0A085VRR0</accession>
<evidence type="ECO:0000256" key="1">
    <source>
        <dbReference type="SAM" id="MobiDB-lite"/>
    </source>
</evidence>
<dbReference type="RefSeq" id="WP_032625000.1">
    <property type="nucleotide sequence ID" value="NZ_JPQU01000011.1"/>
</dbReference>
<reference evidence="4 5" key="1">
    <citation type="submission" date="2014-07" db="EMBL/GenBank/DDBJ databases">
        <title>Draft Genome Sequences of Environmental Pseudomonas syringae strains.</title>
        <authorList>
            <person name="Baltrus D.A."/>
            <person name="Berge O."/>
            <person name="Morris C."/>
        </authorList>
    </citation>
    <scope>NUCLEOTIDE SEQUENCE [LARGE SCALE GENOMIC DNA]</scope>
    <source>
        <strain evidence="4 5">GAW0119</strain>
    </source>
</reference>